<keyword evidence="3 5" id="KW-1133">Transmembrane helix</keyword>
<evidence type="ECO:0000256" key="4">
    <source>
        <dbReference type="ARBA" id="ARBA00023136"/>
    </source>
</evidence>
<feature type="domain" description="G-protein coupled receptors family 3 profile" evidence="6">
    <location>
        <begin position="1"/>
        <end position="96"/>
    </location>
</feature>
<keyword evidence="9" id="KW-1185">Reference proteome</keyword>
<sequence length="115" mass="12415">MVATATVLAIRSRHIAMLMYNESAQMAVCTYNIMLVTALTIPVMALTSGNVTTLLVIRTVATAIVVLGSVSLFAQKLWIIAFYSPEDVDKLAKQRTVPNDKFTTNTGKGKAPTPI</sequence>
<evidence type="ECO:0000313" key="7">
    <source>
        <dbReference type="EMBL" id="CEO99789.1"/>
    </source>
</evidence>
<dbReference type="InterPro" id="IPR017978">
    <property type="entry name" value="GPCR_3_C"/>
</dbReference>
<comment type="subcellular location">
    <subcellularLocation>
        <location evidence="1">Membrane</location>
        <topology evidence="1">Multi-pass membrane protein</topology>
    </subcellularLocation>
</comment>
<evidence type="ECO:0000313" key="8">
    <source>
        <dbReference type="EMBL" id="SPQ97043.1"/>
    </source>
</evidence>
<organism evidence="7 9">
    <name type="scientific">Plasmodiophora brassicae</name>
    <name type="common">Clubroot disease agent</name>
    <dbReference type="NCBI Taxonomy" id="37360"/>
    <lineage>
        <taxon>Eukaryota</taxon>
        <taxon>Sar</taxon>
        <taxon>Rhizaria</taxon>
        <taxon>Endomyxa</taxon>
        <taxon>Phytomyxea</taxon>
        <taxon>Plasmodiophorida</taxon>
        <taxon>Plasmodiophoridae</taxon>
        <taxon>Plasmodiophora</taxon>
    </lineage>
</organism>
<dbReference type="PROSITE" id="PS50259">
    <property type="entry name" value="G_PROTEIN_RECEP_F3_4"/>
    <property type="match status" value="1"/>
</dbReference>
<feature type="transmembrane region" description="Helical" evidence="5">
    <location>
        <begin position="51"/>
        <end position="74"/>
    </location>
</feature>
<evidence type="ECO:0000256" key="5">
    <source>
        <dbReference type="SAM" id="Phobius"/>
    </source>
</evidence>
<geneLocation type="mitochondrion" evidence="8"/>
<name>A0A0G4IXF1_PLABS</name>
<dbReference type="Proteomes" id="UP000290189">
    <property type="component" value="Unassembled WGS sequence"/>
</dbReference>
<accession>A0A0G4IXF1</accession>
<proteinExistence type="predicted"/>
<reference evidence="7 9" key="1">
    <citation type="submission" date="2015-02" db="EMBL/GenBank/DDBJ databases">
        <authorList>
            <person name="Chooi Y.-H."/>
        </authorList>
    </citation>
    <scope>NUCLEOTIDE SEQUENCE [LARGE SCALE GENOMIC DNA]</scope>
    <source>
        <strain evidence="7">E3</strain>
    </source>
</reference>
<reference evidence="8 10" key="2">
    <citation type="submission" date="2018-03" db="EMBL/GenBank/DDBJ databases">
        <authorList>
            <person name="Fogelqvist J."/>
        </authorList>
    </citation>
    <scope>NUCLEOTIDE SEQUENCE [LARGE SCALE GENOMIC DNA]</scope>
</reference>
<dbReference type="EMBL" id="CDSF01000093">
    <property type="protein sequence ID" value="CEO99789.1"/>
    <property type="molecule type" value="Genomic_DNA"/>
</dbReference>
<gene>
    <name evidence="7" type="ORF">PBRA_007523</name>
    <name evidence="8" type="ORF">PLBR_LOCUS4258</name>
</gene>
<keyword evidence="4 5" id="KW-0472">Membrane</keyword>
<dbReference type="AlphaFoldDB" id="A0A0G4IXF1"/>
<dbReference type="Proteomes" id="UP000039324">
    <property type="component" value="Unassembled WGS sequence"/>
</dbReference>
<evidence type="ECO:0000313" key="10">
    <source>
        <dbReference type="Proteomes" id="UP000290189"/>
    </source>
</evidence>
<dbReference type="GO" id="GO:0016020">
    <property type="term" value="C:membrane"/>
    <property type="evidence" value="ECO:0007669"/>
    <property type="project" value="UniProtKB-SubCell"/>
</dbReference>
<protein>
    <recommendedName>
        <fullName evidence="6">G-protein coupled receptors family 3 profile domain-containing protein</fullName>
    </recommendedName>
</protein>
<keyword evidence="2 5" id="KW-0812">Transmembrane</keyword>
<feature type="transmembrane region" description="Helical" evidence="5">
    <location>
        <begin position="26"/>
        <end position="45"/>
    </location>
</feature>
<evidence type="ECO:0000256" key="3">
    <source>
        <dbReference type="ARBA" id="ARBA00022989"/>
    </source>
</evidence>
<evidence type="ECO:0000259" key="6">
    <source>
        <dbReference type="PROSITE" id="PS50259"/>
    </source>
</evidence>
<evidence type="ECO:0000256" key="2">
    <source>
        <dbReference type="ARBA" id="ARBA00022692"/>
    </source>
</evidence>
<keyword evidence="8" id="KW-0496">Mitochondrion</keyword>
<dbReference type="EMBL" id="OVEO01000007">
    <property type="protein sequence ID" value="SPQ97043.1"/>
    <property type="molecule type" value="Genomic_DNA"/>
</dbReference>
<evidence type="ECO:0000313" key="9">
    <source>
        <dbReference type="Proteomes" id="UP000039324"/>
    </source>
</evidence>
<evidence type="ECO:0000256" key="1">
    <source>
        <dbReference type="ARBA" id="ARBA00004141"/>
    </source>
</evidence>
<dbReference type="GO" id="GO:0004930">
    <property type="term" value="F:G protein-coupled receptor activity"/>
    <property type="evidence" value="ECO:0007669"/>
    <property type="project" value="InterPro"/>
</dbReference>